<dbReference type="Proteomes" id="UP000024635">
    <property type="component" value="Unassembled WGS sequence"/>
</dbReference>
<name>A0A016UDB3_9BILA</name>
<organism evidence="2 3">
    <name type="scientific">Ancylostoma ceylanicum</name>
    <dbReference type="NCBI Taxonomy" id="53326"/>
    <lineage>
        <taxon>Eukaryota</taxon>
        <taxon>Metazoa</taxon>
        <taxon>Ecdysozoa</taxon>
        <taxon>Nematoda</taxon>
        <taxon>Chromadorea</taxon>
        <taxon>Rhabditida</taxon>
        <taxon>Rhabditina</taxon>
        <taxon>Rhabditomorpha</taxon>
        <taxon>Strongyloidea</taxon>
        <taxon>Ancylostomatidae</taxon>
        <taxon>Ancylostomatinae</taxon>
        <taxon>Ancylostoma</taxon>
    </lineage>
</organism>
<feature type="region of interest" description="Disordered" evidence="1">
    <location>
        <begin position="47"/>
        <end position="216"/>
    </location>
</feature>
<protein>
    <submittedName>
        <fullName evidence="2">Uncharacterized protein</fullName>
    </submittedName>
</protein>
<feature type="compositionally biased region" description="Acidic residues" evidence="1">
    <location>
        <begin position="282"/>
        <end position="306"/>
    </location>
</feature>
<dbReference type="OrthoDB" id="10593004at2759"/>
<feature type="compositionally biased region" description="Polar residues" evidence="1">
    <location>
        <begin position="105"/>
        <end position="119"/>
    </location>
</feature>
<comment type="caution">
    <text evidence="2">The sequence shown here is derived from an EMBL/GenBank/DDBJ whole genome shotgun (WGS) entry which is preliminary data.</text>
</comment>
<evidence type="ECO:0000256" key="1">
    <source>
        <dbReference type="SAM" id="MobiDB-lite"/>
    </source>
</evidence>
<feature type="compositionally biased region" description="Polar residues" evidence="1">
    <location>
        <begin position="70"/>
        <end position="85"/>
    </location>
</feature>
<feature type="compositionally biased region" description="Basic and acidic residues" evidence="1">
    <location>
        <begin position="135"/>
        <end position="153"/>
    </location>
</feature>
<evidence type="ECO:0000313" key="2">
    <source>
        <dbReference type="EMBL" id="EYC12558.1"/>
    </source>
</evidence>
<dbReference type="AlphaFoldDB" id="A0A016UDB3"/>
<keyword evidence="3" id="KW-1185">Reference proteome</keyword>
<proteinExistence type="predicted"/>
<feature type="compositionally biased region" description="Basic and acidic residues" evidence="1">
    <location>
        <begin position="86"/>
        <end position="104"/>
    </location>
</feature>
<evidence type="ECO:0000313" key="3">
    <source>
        <dbReference type="Proteomes" id="UP000024635"/>
    </source>
</evidence>
<gene>
    <name evidence="2" type="primary">Acey_s0046.g1301</name>
    <name evidence="2" type="ORF">Y032_0046g1301</name>
</gene>
<accession>A0A016UDB3</accession>
<sequence>MEHGWSKRLFSLKLELYAHFSSLMCVGLALLSSFVCSSKKEELKASVEMPAASAQSKSKFSREAAPLPVQKTQAIEKTSSSQLTHSIEKTLEQKTLERHSRESLKNTQPTLSRSISKTQATDRKAQIRNRKSGKKRMDDKSREARNQHDDGTHKNTKAPPGDKPKAPPIEAQTARSLPQIKGVKTAQDEEMPTVARLDEEPTIVQGPPNRYEADAGQKKMVVDPVLVNKRGNIDKIYTKVRPHFVNQLREAELPSDRGVEKPDAKPSKLKLRFNDEKCEVFETNDEPTIDDMEEQPPDPEEDFYLY</sequence>
<reference evidence="3" key="1">
    <citation type="journal article" date="2015" name="Nat. Genet.">
        <title>The genome and transcriptome of the zoonotic hookworm Ancylostoma ceylanicum identify infection-specific gene families.</title>
        <authorList>
            <person name="Schwarz E.M."/>
            <person name="Hu Y."/>
            <person name="Antoshechkin I."/>
            <person name="Miller M.M."/>
            <person name="Sternberg P.W."/>
            <person name="Aroian R.V."/>
        </authorList>
    </citation>
    <scope>NUCLEOTIDE SEQUENCE</scope>
    <source>
        <strain evidence="3">HY135</strain>
    </source>
</reference>
<feature type="region of interest" description="Disordered" evidence="1">
    <location>
        <begin position="280"/>
        <end position="306"/>
    </location>
</feature>
<dbReference type="EMBL" id="JARK01001382">
    <property type="protein sequence ID" value="EYC12558.1"/>
    <property type="molecule type" value="Genomic_DNA"/>
</dbReference>